<evidence type="ECO:0000256" key="1">
    <source>
        <dbReference type="ARBA" id="ARBA00005194"/>
    </source>
</evidence>
<sequence>MDKPARVVVTGLGVLSAFGQGRAEFEAGLFASASALRPITSLDTSRFACHWGGELPGFDTQGLVRKADAHCYDRVSLLALAAADEALAEAGLDPQSIGGRAGVMMGSAFGPAASIQDAVERVARDQRLRPTTLLKIMLNGPTAALAARYGLERASTAHVTACAASGHALAQATRSLQQGEMDVCLAGGAEAFPGTALFAAWDALAVMSPQTDPATGIMRPFTRERQGFVIGEAAAVLVLERLEHAQARGARILGEILGSGAVSDTPSLTRPTQRGMAGAMRAALADAGLSPAQVGHINAHGTATDLNDALESAAIAEVFGAGPVVSACKPAVGHCMGAGSALEAVATVLALQRQQAPHAVDPFWEGVGLAPAWQGGGRTVPLATDVALSNSFAFGGHFVSLAFRRFPATSAG</sequence>
<feature type="domain" description="Ketosynthase family 3 (KS3)" evidence="5">
    <location>
        <begin position="4"/>
        <end position="405"/>
    </location>
</feature>
<keyword evidence="7" id="KW-1185">Reference proteome</keyword>
<dbReference type="RefSeq" id="WP_014414376.1">
    <property type="nucleotide sequence ID" value="NC_017059.1"/>
</dbReference>
<protein>
    <submittedName>
        <fullName evidence="6">Beta-ketoacyl synthase</fullName>
        <ecNumber evidence="6">2.3.1.41</ecNumber>
    </submittedName>
</protein>
<proteinExistence type="inferred from homology"/>
<evidence type="ECO:0000259" key="5">
    <source>
        <dbReference type="PROSITE" id="PS52004"/>
    </source>
</evidence>
<gene>
    <name evidence="6" type="ORF">RSPPHO_01110</name>
</gene>
<dbReference type="Pfam" id="PF02801">
    <property type="entry name" value="Ketoacyl-synt_C"/>
    <property type="match status" value="1"/>
</dbReference>
<dbReference type="PATRIC" id="fig|1150469.3.peg.1261"/>
<reference evidence="6 7" key="1">
    <citation type="submission" date="2012-02" db="EMBL/GenBank/DDBJ databases">
        <title>Shotgun genome sequence of Phaeospirillum photometricum DSM 122.</title>
        <authorList>
            <person name="Duquesne K."/>
            <person name="Sturgis J."/>
        </authorList>
    </citation>
    <scope>NUCLEOTIDE SEQUENCE [LARGE SCALE GENOMIC DNA]</scope>
    <source>
        <strain evidence="7">DSM122</strain>
    </source>
</reference>
<dbReference type="SUPFAM" id="SSF53901">
    <property type="entry name" value="Thiolase-like"/>
    <property type="match status" value="2"/>
</dbReference>
<dbReference type="OrthoDB" id="9808669at2"/>
<dbReference type="EMBL" id="HE663493">
    <property type="protein sequence ID" value="CCG07736.1"/>
    <property type="molecule type" value="Genomic_DNA"/>
</dbReference>
<dbReference type="EC" id="2.3.1.41" evidence="6"/>
<dbReference type="InterPro" id="IPR000794">
    <property type="entry name" value="Beta-ketoacyl_synthase"/>
</dbReference>
<evidence type="ECO:0000256" key="2">
    <source>
        <dbReference type="ARBA" id="ARBA00008467"/>
    </source>
</evidence>
<evidence type="ECO:0000313" key="6">
    <source>
        <dbReference type="EMBL" id="CCG07736.1"/>
    </source>
</evidence>
<comment type="pathway">
    <text evidence="1">Lipid metabolism; fatty acid biosynthesis.</text>
</comment>
<dbReference type="PROSITE" id="PS52004">
    <property type="entry name" value="KS3_2"/>
    <property type="match status" value="1"/>
</dbReference>
<dbReference type="Pfam" id="PF00109">
    <property type="entry name" value="ketoacyl-synt"/>
    <property type="match status" value="1"/>
</dbReference>
<keyword evidence="6" id="KW-0012">Acyltransferase</keyword>
<dbReference type="KEGG" id="rpm:RSPPHO_01110"/>
<keyword evidence="3 4" id="KW-0808">Transferase</keyword>
<dbReference type="SMART" id="SM00825">
    <property type="entry name" value="PKS_KS"/>
    <property type="match status" value="1"/>
</dbReference>
<dbReference type="CDD" id="cd00834">
    <property type="entry name" value="KAS_I_II"/>
    <property type="match status" value="1"/>
</dbReference>
<evidence type="ECO:0000256" key="4">
    <source>
        <dbReference type="RuleBase" id="RU003694"/>
    </source>
</evidence>
<dbReference type="HOGENOM" id="CLU_000022_69_0_5"/>
<dbReference type="InterPro" id="IPR014031">
    <property type="entry name" value="Ketoacyl_synth_C"/>
</dbReference>
<evidence type="ECO:0000256" key="3">
    <source>
        <dbReference type="ARBA" id="ARBA00022679"/>
    </source>
</evidence>
<dbReference type="PANTHER" id="PTHR11712:SF336">
    <property type="entry name" value="3-OXOACYL-[ACYL-CARRIER-PROTEIN] SYNTHASE, MITOCHONDRIAL"/>
    <property type="match status" value="1"/>
</dbReference>
<dbReference type="eggNOG" id="COG0304">
    <property type="taxonomic scope" value="Bacteria"/>
</dbReference>
<dbReference type="GO" id="GO:0006633">
    <property type="term" value="P:fatty acid biosynthetic process"/>
    <property type="evidence" value="ECO:0007669"/>
    <property type="project" value="TreeGrafter"/>
</dbReference>
<organism evidence="6 7">
    <name type="scientific">Pararhodospirillum photometricum DSM 122</name>
    <dbReference type="NCBI Taxonomy" id="1150469"/>
    <lineage>
        <taxon>Bacteria</taxon>
        <taxon>Pseudomonadati</taxon>
        <taxon>Pseudomonadota</taxon>
        <taxon>Alphaproteobacteria</taxon>
        <taxon>Rhodospirillales</taxon>
        <taxon>Rhodospirillaceae</taxon>
        <taxon>Pararhodospirillum</taxon>
    </lineage>
</organism>
<dbReference type="AlphaFoldDB" id="H6SS57"/>
<dbReference type="Gene3D" id="3.40.47.10">
    <property type="match status" value="1"/>
</dbReference>
<evidence type="ECO:0000313" key="7">
    <source>
        <dbReference type="Proteomes" id="UP000033220"/>
    </source>
</evidence>
<dbReference type="GO" id="GO:0004315">
    <property type="term" value="F:3-oxoacyl-[acyl-carrier-protein] synthase activity"/>
    <property type="evidence" value="ECO:0007669"/>
    <property type="project" value="UniProtKB-EC"/>
</dbReference>
<dbReference type="InterPro" id="IPR016039">
    <property type="entry name" value="Thiolase-like"/>
</dbReference>
<name>H6SS57_PARPM</name>
<comment type="similarity">
    <text evidence="2 4">Belongs to the thiolase-like superfamily. Beta-ketoacyl-ACP synthases family.</text>
</comment>
<dbReference type="STRING" id="1150469.RSPPHO_01110"/>
<dbReference type="Proteomes" id="UP000033220">
    <property type="component" value="Chromosome DSM 122"/>
</dbReference>
<accession>H6SS57</accession>
<dbReference type="PANTHER" id="PTHR11712">
    <property type="entry name" value="POLYKETIDE SYNTHASE-RELATED"/>
    <property type="match status" value="1"/>
</dbReference>
<dbReference type="InterPro" id="IPR014030">
    <property type="entry name" value="Ketoacyl_synth_N"/>
</dbReference>
<dbReference type="InterPro" id="IPR020841">
    <property type="entry name" value="PKS_Beta-ketoAc_synthase_dom"/>
</dbReference>